<keyword evidence="2" id="KW-1185">Reference proteome</keyword>
<protein>
    <recommendedName>
        <fullName evidence="3">SprB repeat-containing protein</fullName>
    </recommendedName>
</protein>
<evidence type="ECO:0000313" key="1">
    <source>
        <dbReference type="EMBL" id="UWX54985.1"/>
    </source>
</evidence>
<gene>
    <name evidence="1" type="ORF">NYZ99_20085</name>
</gene>
<sequence length="90" mass="10092">MAPDTYTVRVTDVDGCFYEENYTIMPIVPITMSGSTIVPVTCFGATDGTVQFNVNYQVGQNFTYTVTDSFRHRGNGWGTGKHKPTKLRCW</sequence>
<dbReference type="EMBL" id="CP104205">
    <property type="protein sequence ID" value="UWX54985.1"/>
    <property type="molecule type" value="Genomic_DNA"/>
</dbReference>
<proteinExistence type="predicted"/>
<name>A0ABY5Y7I1_9FLAO</name>
<evidence type="ECO:0000313" key="2">
    <source>
        <dbReference type="Proteomes" id="UP001059209"/>
    </source>
</evidence>
<dbReference type="Proteomes" id="UP001059209">
    <property type="component" value="Chromosome"/>
</dbReference>
<evidence type="ECO:0008006" key="3">
    <source>
        <dbReference type="Google" id="ProtNLM"/>
    </source>
</evidence>
<reference evidence="1" key="1">
    <citation type="submission" date="2022-09" db="EMBL/GenBank/DDBJ databases">
        <title>Maribacter litopenaei sp. nov., isolated from the intestinal tract of the Pacific White Shrimp, Litopenaeus vannamei.</title>
        <authorList>
            <person name="Kim S.Y."/>
            <person name="Hwang C.Y."/>
        </authorList>
    </citation>
    <scope>NUCLEOTIDE SEQUENCE</scope>
    <source>
        <strain evidence="1">HL-LV01</strain>
    </source>
</reference>
<dbReference type="RefSeq" id="WP_260572837.1">
    <property type="nucleotide sequence ID" value="NZ_CP104205.1"/>
</dbReference>
<organism evidence="1 2">
    <name type="scientific">Maribacter litopenaei</name>
    <dbReference type="NCBI Taxonomy" id="2976127"/>
    <lineage>
        <taxon>Bacteria</taxon>
        <taxon>Pseudomonadati</taxon>
        <taxon>Bacteroidota</taxon>
        <taxon>Flavobacteriia</taxon>
        <taxon>Flavobacteriales</taxon>
        <taxon>Flavobacteriaceae</taxon>
        <taxon>Maribacter</taxon>
    </lineage>
</organism>
<accession>A0ABY5Y7I1</accession>